<reference evidence="1" key="1">
    <citation type="submission" date="2007-10" db="EMBL/GenBank/DDBJ databases">
        <authorList>
            <person name="Fulton L."/>
            <person name="Clifton S."/>
            <person name="Fulton B."/>
            <person name="Xu J."/>
            <person name="Minx P."/>
            <person name="Pepin K.H."/>
            <person name="Johnson M."/>
            <person name="Thiruvilangam P."/>
            <person name="Bhonagiri V."/>
            <person name="Nash W.E."/>
            <person name="Mardis E.R."/>
            <person name="Wilson R.K."/>
        </authorList>
    </citation>
    <scope>NUCLEOTIDE SEQUENCE [LARGE SCALE GENOMIC DNA]</scope>
    <source>
        <strain evidence="1">DSM 17216</strain>
    </source>
</reference>
<proteinExistence type="predicted"/>
<evidence type="ECO:0000313" key="2">
    <source>
        <dbReference type="Proteomes" id="UP000005819"/>
    </source>
</evidence>
<organism evidence="1 2">
    <name type="scientific">Alistipes putredinis DSM 17216</name>
    <dbReference type="NCBI Taxonomy" id="445970"/>
    <lineage>
        <taxon>Bacteria</taxon>
        <taxon>Pseudomonadati</taxon>
        <taxon>Bacteroidota</taxon>
        <taxon>Bacteroidia</taxon>
        <taxon>Bacteroidales</taxon>
        <taxon>Rikenellaceae</taxon>
        <taxon>Alistipes</taxon>
    </lineage>
</organism>
<dbReference type="Proteomes" id="UP000005819">
    <property type="component" value="Unassembled WGS sequence"/>
</dbReference>
<sequence length="110" mass="12439">MLFFHKLCFMKIIRITTTKTAQERTERAFYNLDFTMTDGALERVVATVYTPESRLDSDPAPVFIGTITYENGQIFCSLPKDASIAGLMGDFENFMVQIQSAVTDEHADNE</sequence>
<accession>B0MZP1</accession>
<dbReference type="eggNOG" id="ENOG5032H5B">
    <property type="taxonomic scope" value="Bacteria"/>
</dbReference>
<name>B0MZP1_9BACT</name>
<dbReference type="EMBL" id="ABFK02000020">
    <property type="protein sequence ID" value="EDS03077.1"/>
    <property type="molecule type" value="Genomic_DNA"/>
</dbReference>
<dbReference type="AlphaFoldDB" id="B0MZP1"/>
<dbReference type="HOGENOM" id="CLU_2165630_0_0_10"/>
<reference evidence="1" key="2">
    <citation type="submission" date="2013-09" db="EMBL/GenBank/DDBJ databases">
        <title>Draft genome sequence of Alistipes putredinis (DSM 17216).</title>
        <authorList>
            <person name="Sudarsanam P."/>
            <person name="Ley R."/>
            <person name="Guruge J."/>
            <person name="Turnbaugh P.J."/>
            <person name="Mahowald M."/>
            <person name="Liep D."/>
            <person name="Gordon J."/>
        </authorList>
    </citation>
    <scope>NUCLEOTIDE SEQUENCE</scope>
    <source>
        <strain evidence="1">DSM 17216</strain>
    </source>
</reference>
<keyword evidence="2" id="KW-1185">Reference proteome</keyword>
<evidence type="ECO:0000313" key="1">
    <source>
        <dbReference type="EMBL" id="EDS03077.1"/>
    </source>
</evidence>
<protein>
    <submittedName>
        <fullName evidence="1">Uncharacterized protein</fullName>
    </submittedName>
</protein>
<comment type="caution">
    <text evidence="1">The sequence shown here is derived from an EMBL/GenBank/DDBJ whole genome shotgun (WGS) entry which is preliminary data.</text>
</comment>
<gene>
    <name evidence="1" type="ORF">ALIPUT_02615</name>
</gene>